<comment type="caution">
    <text evidence="1">The sequence shown here is derived from an EMBL/GenBank/DDBJ whole genome shotgun (WGS) entry which is preliminary data.</text>
</comment>
<reference evidence="1 2" key="1">
    <citation type="journal article" date="2019" name="Commun. Biol.">
        <title>The bagworm genome reveals a unique fibroin gene that provides high tensile strength.</title>
        <authorList>
            <person name="Kono N."/>
            <person name="Nakamura H."/>
            <person name="Ohtoshi R."/>
            <person name="Tomita M."/>
            <person name="Numata K."/>
            <person name="Arakawa K."/>
        </authorList>
    </citation>
    <scope>NUCLEOTIDE SEQUENCE [LARGE SCALE GENOMIC DNA]</scope>
</reference>
<dbReference type="EMBL" id="BGZK01001492">
    <property type="protein sequence ID" value="GBP81008.1"/>
    <property type="molecule type" value="Genomic_DNA"/>
</dbReference>
<keyword evidence="2" id="KW-1185">Reference proteome</keyword>
<evidence type="ECO:0000313" key="2">
    <source>
        <dbReference type="Proteomes" id="UP000299102"/>
    </source>
</evidence>
<dbReference type="AlphaFoldDB" id="A0A4C1YY27"/>
<dbReference type="Proteomes" id="UP000299102">
    <property type="component" value="Unassembled WGS sequence"/>
</dbReference>
<name>A0A4C1YY27_EUMVA</name>
<evidence type="ECO:0000313" key="1">
    <source>
        <dbReference type="EMBL" id="GBP81008.1"/>
    </source>
</evidence>
<organism evidence="1 2">
    <name type="scientific">Eumeta variegata</name>
    <name type="common">Bagworm moth</name>
    <name type="synonym">Eumeta japonica</name>
    <dbReference type="NCBI Taxonomy" id="151549"/>
    <lineage>
        <taxon>Eukaryota</taxon>
        <taxon>Metazoa</taxon>
        <taxon>Ecdysozoa</taxon>
        <taxon>Arthropoda</taxon>
        <taxon>Hexapoda</taxon>
        <taxon>Insecta</taxon>
        <taxon>Pterygota</taxon>
        <taxon>Neoptera</taxon>
        <taxon>Endopterygota</taxon>
        <taxon>Lepidoptera</taxon>
        <taxon>Glossata</taxon>
        <taxon>Ditrysia</taxon>
        <taxon>Tineoidea</taxon>
        <taxon>Psychidae</taxon>
        <taxon>Oiketicinae</taxon>
        <taxon>Eumeta</taxon>
    </lineage>
</organism>
<sequence>MAKSYAVRISAVVKKSFELSHPSSLRDTKVNKKEVFSKTNQCVTLVGCENDKKPSDNRQKVAPPAGRSLNFTSNILGLRIECGLRQRGQGESVLSSERPATHLCQCPWAAVTTYFLVGP</sequence>
<accession>A0A4C1YY27</accession>
<proteinExistence type="predicted"/>
<gene>
    <name evidence="1" type="ORF">EVAR_68819_1</name>
</gene>
<protein>
    <submittedName>
        <fullName evidence="1">Uncharacterized protein</fullName>
    </submittedName>
</protein>